<feature type="transmembrane region" description="Helical" evidence="1">
    <location>
        <begin position="101"/>
        <end position="119"/>
    </location>
</feature>
<evidence type="ECO:0000313" key="3">
    <source>
        <dbReference type="Proteomes" id="UP000184476"/>
    </source>
</evidence>
<dbReference type="OrthoDB" id="2888559at2"/>
<accession>A0A1M4W6F8</accession>
<evidence type="ECO:0000313" key="2">
    <source>
        <dbReference type="EMBL" id="SHE76787.1"/>
    </source>
</evidence>
<keyword evidence="3" id="KW-1185">Reference proteome</keyword>
<keyword evidence="1" id="KW-1133">Transmembrane helix</keyword>
<protein>
    <submittedName>
        <fullName evidence="2">Uncharacterized protein</fullName>
    </submittedName>
</protein>
<proteinExistence type="predicted"/>
<sequence length="130" mass="14652">MSTVSKWKDLLSMVLLLLCAVGAFASFFLNLTTVTEAEPIRKVGEIWRLYGFLVFTGLFLLLAFFPRRYAGIWELTIFHKAAVAVTVPLLINKITPDIQTVFLTDGIVAVILFISYLLTKGYRAWKSTSK</sequence>
<keyword evidence="1" id="KW-0812">Transmembrane</keyword>
<feature type="transmembrane region" description="Helical" evidence="1">
    <location>
        <begin position="47"/>
        <end position="65"/>
    </location>
</feature>
<dbReference type="EMBL" id="FQVL01000003">
    <property type="protein sequence ID" value="SHE76787.1"/>
    <property type="molecule type" value="Genomic_DNA"/>
</dbReference>
<gene>
    <name evidence="2" type="ORF">SAMN05444392_10359</name>
</gene>
<feature type="transmembrane region" description="Helical" evidence="1">
    <location>
        <begin position="77"/>
        <end position="95"/>
    </location>
</feature>
<dbReference type="Proteomes" id="UP000184476">
    <property type="component" value="Unassembled WGS sequence"/>
</dbReference>
<organism evidence="2 3">
    <name type="scientific">Seinonella peptonophila</name>
    <dbReference type="NCBI Taxonomy" id="112248"/>
    <lineage>
        <taxon>Bacteria</taxon>
        <taxon>Bacillati</taxon>
        <taxon>Bacillota</taxon>
        <taxon>Bacilli</taxon>
        <taxon>Bacillales</taxon>
        <taxon>Thermoactinomycetaceae</taxon>
        <taxon>Seinonella</taxon>
    </lineage>
</organism>
<dbReference type="RefSeq" id="WP_073154158.1">
    <property type="nucleotide sequence ID" value="NZ_FQVL01000003.1"/>
</dbReference>
<reference evidence="2 3" key="1">
    <citation type="submission" date="2016-11" db="EMBL/GenBank/DDBJ databases">
        <authorList>
            <person name="Jaros S."/>
            <person name="Januszkiewicz K."/>
            <person name="Wedrychowicz H."/>
        </authorList>
    </citation>
    <scope>NUCLEOTIDE SEQUENCE [LARGE SCALE GENOMIC DNA]</scope>
    <source>
        <strain evidence="2 3">DSM 44666</strain>
    </source>
</reference>
<evidence type="ECO:0000256" key="1">
    <source>
        <dbReference type="SAM" id="Phobius"/>
    </source>
</evidence>
<keyword evidence="1" id="KW-0472">Membrane</keyword>
<dbReference type="AlphaFoldDB" id="A0A1M4W6F8"/>
<name>A0A1M4W6F8_9BACL</name>